<dbReference type="AlphaFoldDB" id="A0A8B7P8T7"/>
<evidence type="ECO:0000259" key="1">
    <source>
        <dbReference type="Pfam" id="PF23304"/>
    </source>
</evidence>
<organism evidence="2 3">
    <name type="scientific">Hyalella azteca</name>
    <name type="common">Amphipod</name>
    <dbReference type="NCBI Taxonomy" id="294128"/>
    <lineage>
        <taxon>Eukaryota</taxon>
        <taxon>Metazoa</taxon>
        <taxon>Ecdysozoa</taxon>
        <taxon>Arthropoda</taxon>
        <taxon>Crustacea</taxon>
        <taxon>Multicrustacea</taxon>
        <taxon>Malacostraca</taxon>
        <taxon>Eumalacostraca</taxon>
        <taxon>Peracarida</taxon>
        <taxon>Amphipoda</taxon>
        <taxon>Senticaudata</taxon>
        <taxon>Talitrida</taxon>
        <taxon>Talitroidea</taxon>
        <taxon>Hyalellidae</taxon>
        <taxon>Hyalella</taxon>
    </lineage>
</organism>
<dbReference type="GO" id="GO:0005113">
    <property type="term" value="F:patched binding"/>
    <property type="evidence" value="ECO:0007669"/>
    <property type="project" value="TreeGrafter"/>
</dbReference>
<evidence type="ECO:0000313" key="3">
    <source>
        <dbReference type="RefSeq" id="XP_018022222.2"/>
    </source>
</evidence>
<dbReference type="GO" id="GO:0005119">
    <property type="term" value="F:smoothened binding"/>
    <property type="evidence" value="ECO:0007669"/>
    <property type="project" value="TreeGrafter"/>
</dbReference>
<feature type="domain" description="Bardet-Biedl syndrome 1 protein GAE" evidence="1">
    <location>
        <begin position="237"/>
        <end position="339"/>
    </location>
</feature>
<dbReference type="GO" id="GO:0005813">
    <property type="term" value="C:centrosome"/>
    <property type="evidence" value="ECO:0007669"/>
    <property type="project" value="TreeGrafter"/>
</dbReference>
<dbReference type="RefSeq" id="XP_018022222.2">
    <property type="nucleotide sequence ID" value="XM_018166733.2"/>
</dbReference>
<accession>A0A8B7P8T7</accession>
<dbReference type="PANTHER" id="PTHR20870:SF0">
    <property type="entry name" value="BARDET-BIEDL SYNDROME 1 PROTEIN"/>
    <property type="match status" value="1"/>
</dbReference>
<protein>
    <submittedName>
        <fullName evidence="3">Bardet-Biedl syndrome 1 protein</fullName>
    </submittedName>
</protein>
<dbReference type="GeneID" id="108678350"/>
<evidence type="ECO:0000313" key="2">
    <source>
        <dbReference type="Proteomes" id="UP000694843"/>
    </source>
</evidence>
<dbReference type="GO" id="GO:1905515">
    <property type="term" value="P:non-motile cilium assembly"/>
    <property type="evidence" value="ECO:0007669"/>
    <property type="project" value="InterPro"/>
</dbReference>
<dbReference type="KEGG" id="hazt:108678350"/>
<dbReference type="OrthoDB" id="10259809at2759"/>
<proteinExistence type="predicted"/>
<dbReference type="InterPro" id="IPR056419">
    <property type="entry name" value="GAE_BBS1"/>
</dbReference>
<sequence>MSPSLRSPCPSCPSFPPALLPSFHTAPPSLLPSFPPASSVLLLSCPSFPSALLFLLPLLPSFPPALLPSVLPAPPALPALLPSCLTAPPPLLPSWTSFPPALLLGLVLIFKDKYVVDTIHMEAPVSAMLFGRFGREDNTFILVMKGGGLHIKILRRKARFAADDSSGLGPAAATRLNVPKKTKLFVDQTMRERENSIQMHRVFQHDLYKLRLNTARQYVRALETSSNPVSITQTEPLKLSAQVLGLGPTFKIKVELQNTSASSPSLGLMVVFHADHHVYNVQNSVIQVPMLVPGVAHVVETLVNNVSELGVADTVKVLVVKENSTRPVLTALISMPVADTVS</sequence>
<keyword evidence="2" id="KW-1185">Reference proteome</keyword>
<dbReference type="OMA" id="ARSTDCT"/>
<dbReference type="GO" id="GO:0034464">
    <property type="term" value="C:BBSome"/>
    <property type="evidence" value="ECO:0007669"/>
    <property type="project" value="InterPro"/>
</dbReference>
<dbReference type="PANTHER" id="PTHR20870">
    <property type="entry name" value="BARDET-BIEDL SYNDROME 1 PROTEIN"/>
    <property type="match status" value="1"/>
</dbReference>
<dbReference type="Proteomes" id="UP000694843">
    <property type="component" value="Unplaced"/>
</dbReference>
<dbReference type="GO" id="GO:0061512">
    <property type="term" value="P:protein localization to cilium"/>
    <property type="evidence" value="ECO:0007669"/>
    <property type="project" value="TreeGrafter"/>
</dbReference>
<dbReference type="InterPro" id="IPR028784">
    <property type="entry name" value="BBS1"/>
</dbReference>
<name>A0A8B7P8T7_HYAAZ</name>
<reference evidence="3" key="1">
    <citation type="submission" date="2025-08" db="UniProtKB">
        <authorList>
            <consortium name="RefSeq"/>
        </authorList>
    </citation>
    <scope>IDENTIFICATION</scope>
    <source>
        <tissue evidence="3">Whole organism</tissue>
    </source>
</reference>
<dbReference type="GO" id="GO:0005930">
    <property type="term" value="C:axoneme"/>
    <property type="evidence" value="ECO:0007669"/>
    <property type="project" value="TreeGrafter"/>
</dbReference>
<dbReference type="Pfam" id="PF23304">
    <property type="entry name" value="GAE_BBS1"/>
    <property type="match status" value="1"/>
</dbReference>
<gene>
    <name evidence="3" type="primary">LOC108678350</name>
</gene>